<accession>X1HA10</accession>
<dbReference type="EMBL" id="BARU01030699">
    <property type="protein sequence ID" value="GAH66232.1"/>
    <property type="molecule type" value="Genomic_DNA"/>
</dbReference>
<dbReference type="AlphaFoldDB" id="X1HA10"/>
<evidence type="ECO:0000313" key="5">
    <source>
        <dbReference type="EMBL" id="GAH66232.1"/>
    </source>
</evidence>
<evidence type="ECO:0000256" key="2">
    <source>
        <dbReference type="ARBA" id="ARBA00022741"/>
    </source>
</evidence>
<dbReference type="InterPro" id="IPR013221">
    <property type="entry name" value="Mur_ligase_cen"/>
</dbReference>
<proteinExistence type="predicted"/>
<dbReference type="Pfam" id="PF08245">
    <property type="entry name" value="Mur_ligase_M"/>
    <property type="match status" value="1"/>
</dbReference>
<sequence length="264" mass="29631">MKLSEKVRLGQIVCKGKNTLLQNEQIDKNKIIIKVEDTLSALQDWSKHYKDKFNTFNICVTGSNGKTTTKEIIAHILSQEFPLLKTSGNYNNEIGIPLTLLQLNKSHKILVAEMGMRGLGEIKTLTNFIPPDLAVITNIGEAHIGLLGSKDNIFKAKSELLQSLDKDGIAIINRDDPYFLKTLEIVKDKKVYTFGIENRSDIMARNVRMVSDKGMRFSLEVQDSKSREIYFPLLGRYNIYNALAALAVAFALGIELDLIERGLS</sequence>
<name>X1HA10_9ZZZZ</name>
<comment type="caution">
    <text evidence="5">The sequence shown here is derived from an EMBL/GenBank/DDBJ whole genome shotgun (WGS) entry which is preliminary data.</text>
</comment>
<dbReference type="InterPro" id="IPR051046">
    <property type="entry name" value="MurCDEF_CellWall_CoF430Synth"/>
</dbReference>
<gene>
    <name evidence="5" type="ORF">S03H2_48670</name>
</gene>
<dbReference type="GO" id="GO:0005524">
    <property type="term" value="F:ATP binding"/>
    <property type="evidence" value="ECO:0007669"/>
    <property type="project" value="UniProtKB-KW"/>
</dbReference>
<keyword evidence="2" id="KW-0547">Nucleotide-binding</keyword>
<evidence type="ECO:0000256" key="1">
    <source>
        <dbReference type="ARBA" id="ARBA00022598"/>
    </source>
</evidence>
<feature type="domain" description="Mur ligase central" evidence="4">
    <location>
        <begin position="60"/>
        <end position="249"/>
    </location>
</feature>
<reference evidence="5" key="1">
    <citation type="journal article" date="2014" name="Front. Microbiol.">
        <title>High frequency of phylogenetically diverse reductive dehalogenase-homologous genes in deep subseafloor sedimentary metagenomes.</title>
        <authorList>
            <person name="Kawai M."/>
            <person name="Futagami T."/>
            <person name="Toyoda A."/>
            <person name="Takaki Y."/>
            <person name="Nishi S."/>
            <person name="Hori S."/>
            <person name="Arai W."/>
            <person name="Tsubouchi T."/>
            <person name="Morono Y."/>
            <person name="Uchiyama I."/>
            <person name="Ito T."/>
            <person name="Fujiyama A."/>
            <person name="Inagaki F."/>
            <person name="Takami H."/>
        </authorList>
    </citation>
    <scope>NUCLEOTIDE SEQUENCE</scope>
    <source>
        <strain evidence="5">Expedition CK06-06</strain>
    </source>
</reference>
<protein>
    <recommendedName>
        <fullName evidence="4">Mur ligase central domain-containing protein</fullName>
    </recommendedName>
</protein>
<evidence type="ECO:0000259" key="4">
    <source>
        <dbReference type="Pfam" id="PF08245"/>
    </source>
</evidence>
<dbReference type="InterPro" id="IPR036565">
    <property type="entry name" value="Mur-like_cat_sf"/>
</dbReference>
<keyword evidence="1" id="KW-0436">Ligase</keyword>
<dbReference type="PANTHER" id="PTHR43024">
    <property type="entry name" value="UDP-N-ACETYLMURAMOYL-TRIPEPTIDE--D-ALANYL-D-ALANINE LIGASE"/>
    <property type="match status" value="1"/>
</dbReference>
<dbReference type="GO" id="GO:0016881">
    <property type="term" value="F:acid-amino acid ligase activity"/>
    <property type="evidence" value="ECO:0007669"/>
    <property type="project" value="InterPro"/>
</dbReference>
<dbReference type="SUPFAM" id="SSF53623">
    <property type="entry name" value="MurD-like peptide ligases, catalytic domain"/>
    <property type="match status" value="1"/>
</dbReference>
<keyword evidence="3" id="KW-0067">ATP-binding</keyword>
<organism evidence="5">
    <name type="scientific">marine sediment metagenome</name>
    <dbReference type="NCBI Taxonomy" id="412755"/>
    <lineage>
        <taxon>unclassified sequences</taxon>
        <taxon>metagenomes</taxon>
        <taxon>ecological metagenomes</taxon>
    </lineage>
</organism>
<dbReference type="Gene3D" id="3.40.1190.10">
    <property type="entry name" value="Mur-like, catalytic domain"/>
    <property type="match status" value="1"/>
</dbReference>
<dbReference type="PANTHER" id="PTHR43024:SF1">
    <property type="entry name" value="UDP-N-ACETYLMURAMOYL-TRIPEPTIDE--D-ALANYL-D-ALANINE LIGASE"/>
    <property type="match status" value="1"/>
</dbReference>
<evidence type="ECO:0000256" key="3">
    <source>
        <dbReference type="ARBA" id="ARBA00022840"/>
    </source>
</evidence>
<feature type="non-terminal residue" evidence="5">
    <location>
        <position position="264"/>
    </location>
</feature>